<feature type="domain" description="Tlde1" evidence="3">
    <location>
        <begin position="314"/>
        <end position="409"/>
    </location>
</feature>
<keyword evidence="2" id="KW-0812">Transmembrane</keyword>
<keyword evidence="5" id="KW-1185">Reference proteome</keyword>
<dbReference type="InterPro" id="IPR021225">
    <property type="entry name" value="Tlde1_dom"/>
</dbReference>
<dbReference type="STRING" id="224911.AAV28_25665"/>
<evidence type="ECO:0000256" key="1">
    <source>
        <dbReference type="SAM" id="MobiDB-lite"/>
    </source>
</evidence>
<reference evidence="5" key="1">
    <citation type="journal article" date="2002" name="DNA Res.">
        <title>Complete genomic sequence of nitrogen-fixing symbiotic bacterium Bradyrhizobium japonicum USDA110.</title>
        <authorList>
            <person name="Kaneko T."/>
            <person name="Nakamura Y."/>
            <person name="Sato S."/>
            <person name="Minamisawa K."/>
            <person name="Uchiumi T."/>
            <person name="Sasamoto S."/>
            <person name="Watanabe A."/>
            <person name="Idesawa K."/>
            <person name="Iriguchi M."/>
            <person name="Kawashima K."/>
            <person name="Kohara M."/>
            <person name="Matsumoto M."/>
            <person name="Shimpo S."/>
            <person name="Tsuruoka H."/>
            <person name="Wada T."/>
            <person name="Yamada M."/>
            <person name="Tabata S."/>
        </authorList>
    </citation>
    <scope>NUCLEOTIDE SEQUENCE [LARGE SCALE GENOMIC DNA]</scope>
    <source>
        <strain evidence="5">JCM 10833 / BCRC 13528 / IAM 13628 / NBRC 14792 / USDA 110</strain>
    </source>
</reference>
<evidence type="ECO:0000313" key="5">
    <source>
        <dbReference type="Proteomes" id="UP000002526"/>
    </source>
</evidence>
<feature type="region of interest" description="Disordered" evidence="1">
    <location>
        <begin position="30"/>
        <end position="56"/>
    </location>
</feature>
<dbReference type="KEGG" id="bja:bll5635"/>
<dbReference type="EMBL" id="BA000040">
    <property type="protein sequence ID" value="BAC50900.1"/>
    <property type="molecule type" value="Genomic_DNA"/>
</dbReference>
<evidence type="ECO:0000256" key="2">
    <source>
        <dbReference type="SAM" id="Phobius"/>
    </source>
</evidence>
<sequence length="420" mass="44413">MLFPEPDQQRHFEGGLSDTVLDARRMSTSIAAQSNAARKSKNPGKNPHRKSSRKMTTKNVLGAALIGCVVLGAGWTVYSNIFAASVYPSVGSAGYDEPVIKRAPKVALREAGDAIKEAFALLPDRLQVAAPISREMFNERFAAAATQGVESNAASAVAQAPATKVADTAKPGVIAKVAEALKPSAPAKATDKATEKIADAAKAKRAPDAQMQLASADPAEIVPAPEAKPKSFADRAKAAVMSITGPRQSMVEKLWGKRESSGGLLAYASADASVTASIAPREQNPMLGGSAPYERDTAVYDITAKTVYLPDGTKLEAHSGLGSNLDDPRSSRVRMRGVTPPHIYTLKPREALFHGVPALRLTPIGGESAIYGRDGLLAHTFMLGPNGDSNGCVSFKDYYAFLDAYRNKGIRKLAVLARVD</sequence>
<name>Q89IJ9_BRADU</name>
<protein>
    <submittedName>
        <fullName evidence="4">Bll5635 protein</fullName>
    </submittedName>
</protein>
<dbReference type="eggNOG" id="ENOG502ZBN2">
    <property type="taxonomic scope" value="Bacteria"/>
</dbReference>
<feature type="transmembrane region" description="Helical" evidence="2">
    <location>
        <begin position="59"/>
        <end position="78"/>
    </location>
</feature>
<dbReference type="Pfam" id="PF10908">
    <property type="entry name" value="Tlde1_dom"/>
    <property type="match status" value="1"/>
</dbReference>
<dbReference type="OrthoDB" id="9816088at2"/>
<dbReference type="PATRIC" id="fig|224911.5.peg.5742"/>
<dbReference type="EnsemblBacteria" id="BAC50900">
    <property type="protein sequence ID" value="BAC50900"/>
    <property type="gene ID" value="BAC50900"/>
</dbReference>
<dbReference type="HOGENOM" id="CLU_037312_0_0_5"/>
<proteinExistence type="predicted"/>
<evidence type="ECO:0000313" key="4">
    <source>
        <dbReference type="EMBL" id="BAC50900.1"/>
    </source>
</evidence>
<dbReference type="InParanoid" id="Q89IJ9"/>
<dbReference type="AlphaFoldDB" id="Q89IJ9"/>
<accession>Q89IJ9</accession>
<keyword evidence="2" id="KW-0472">Membrane</keyword>
<evidence type="ECO:0000259" key="3">
    <source>
        <dbReference type="Pfam" id="PF10908"/>
    </source>
</evidence>
<keyword evidence="2" id="KW-1133">Transmembrane helix</keyword>
<feature type="compositionally biased region" description="Basic residues" evidence="1">
    <location>
        <begin position="38"/>
        <end position="56"/>
    </location>
</feature>
<gene>
    <name evidence="4" type="ordered locus">bll5635</name>
</gene>
<organism evidence="4 5">
    <name type="scientific">Bradyrhizobium diazoefficiens (strain JCM 10833 / BCRC 13528 / IAM 13628 / NBRC 14792 / USDA 110)</name>
    <dbReference type="NCBI Taxonomy" id="224911"/>
    <lineage>
        <taxon>Bacteria</taxon>
        <taxon>Pseudomonadati</taxon>
        <taxon>Pseudomonadota</taxon>
        <taxon>Alphaproteobacteria</taxon>
        <taxon>Hyphomicrobiales</taxon>
        <taxon>Nitrobacteraceae</taxon>
        <taxon>Bradyrhizobium</taxon>
    </lineage>
</organism>
<dbReference type="Proteomes" id="UP000002526">
    <property type="component" value="Chromosome"/>
</dbReference>